<dbReference type="GO" id="GO:0007346">
    <property type="term" value="P:regulation of mitotic cell cycle"/>
    <property type="evidence" value="ECO:0007669"/>
    <property type="project" value="TreeGrafter"/>
</dbReference>
<evidence type="ECO:0000256" key="1">
    <source>
        <dbReference type="ARBA" id="ARBA00004123"/>
    </source>
</evidence>
<proteinExistence type="inferred from homology"/>
<dbReference type="EMBL" id="JBBHLL010001692">
    <property type="protein sequence ID" value="KAK7795831.1"/>
    <property type="molecule type" value="Genomic_DNA"/>
</dbReference>
<evidence type="ECO:0000313" key="15">
    <source>
        <dbReference type="Proteomes" id="UP001488838"/>
    </source>
</evidence>
<evidence type="ECO:0000256" key="2">
    <source>
        <dbReference type="ARBA" id="ARBA00004906"/>
    </source>
</evidence>
<comment type="pathway">
    <text evidence="2">Protein modification; protein ubiquitination.</text>
</comment>
<evidence type="ECO:0000256" key="11">
    <source>
        <dbReference type="ARBA" id="ARBA00032907"/>
    </source>
</evidence>
<sequence length="80" mass="8974">MLGWKPIPWELKLDDIEESESIRKDLETCKNQKGDVEGVWTSDGEGDTGLSSDPKSRVQMINDQIGYKPQPTTAHLSLET</sequence>
<name>A0AAW0H330_MYOGA</name>
<keyword evidence="10" id="KW-0131">Cell cycle</keyword>
<evidence type="ECO:0000256" key="6">
    <source>
        <dbReference type="ARBA" id="ARBA00022776"/>
    </source>
</evidence>
<comment type="subcellular location">
    <subcellularLocation>
        <location evidence="1">Nucleus</location>
    </subcellularLocation>
</comment>
<keyword evidence="8" id="KW-0175">Coiled coil</keyword>
<evidence type="ECO:0000256" key="13">
    <source>
        <dbReference type="SAM" id="MobiDB-lite"/>
    </source>
</evidence>
<dbReference type="GO" id="GO:0051301">
    <property type="term" value="P:cell division"/>
    <property type="evidence" value="ECO:0007669"/>
    <property type="project" value="UniProtKB-KW"/>
</dbReference>
<dbReference type="PANTHER" id="PTHR28579">
    <property type="entry name" value="ANAPHASE-PROMOTING COMPLEX SUBUNIT CDC26"/>
    <property type="match status" value="1"/>
</dbReference>
<evidence type="ECO:0000256" key="12">
    <source>
        <dbReference type="ARBA" id="ARBA00046012"/>
    </source>
</evidence>
<dbReference type="AlphaFoldDB" id="A0AAW0H330"/>
<comment type="caution">
    <text evidence="14">The sequence shown here is derived from an EMBL/GenBank/DDBJ whole genome shotgun (WGS) entry which is preliminary data.</text>
</comment>
<keyword evidence="6" id="KW-0498">Mitosis</keyword>
<feature type="region of interest" description="Disordered" evidence="13">
    <location>
        <begin position="35"/>
        <end position="55"/>
    </location>
</feature>
<dbReference type="PANTHER" id="PTHR28579:SF1">
    <property type="entry name" value="ANAPHASE-PROMOTING COMPLEX SUBUNIT CDC26"/>
    <property type="match status" value="1"/>
</dbReference>
<evidence type="ECO:0000256" key="7">
    <source>
        <dbReference type="ARBA" id="ARBA00022786"/>
    </source>
</evidence>
<keyword evidence="9" id="KW-0539">Nucleus</keyword>
<organism evidence="14 15">
    <name type="scientific">Myodes glareolus</name>
    <name type="common">Bank vole</name>
    <name type="synonym">Clethrionomys glareolus</name>
    <dbReference type="NCBI Taxonomy" id="447135"/>
    <lineage>
        <taxon>Eukaryota</taxon>
        <taxon>Metazoa</taxon>
        <taxon>Chordata</taxon>
        <taxon>Craniata</taxon>
        <taxon>Vertebrata</taxon>
        <taxon>Euteleostomi</taxon>
        <taxon>Mammalia</taxon>
        <taxon>Eutheria</taxon>
        <taxon>Euarchontoglires</taxon>
        <taxon>Glires</taxon>
        <taxon>Rodentia</taxon>
        <taxon>Myomorpha</taxon>
        <taxon>Muroidea</taxon>
        <taxon>Cricetidae</taxon>
        <taxon>Arvicolinae</taxon>
        <taxon>Myodes</taxon>
    </lineage>
</organism>
<gene>
    <name evidence="14" type="ORF">U0070_008238</name>
</gene>
<evidence type="ECO:0000313" key="14">
    <source>
        <dbReference type="EMBL" id="KAK7795831.1"/>
    </source>
</evidence>
<evidence type="ECO:0000256" key="10">
    <source>
        <dbReference type="ARBA" id="ARBA00023306"/>
    </source>
</evidence>
<comment type="function">
    <text evidence="12">Component of the anaphase promoting complex/cyclosome (APC/C), a cell cycle-regulated E3 ubiquitin ligase that controls progression through mitosis and the G1 phase of the cell cycle. The APC/C complex acts by mediating ubiquitination and subsequent degradation of target proteins: it mainly mediates the formation of 'Lys-11'-linked polyubiquitin chains and, to a lower extent, the formation of 'Lys-48'- and 'Lys-63'-linked polyubiquitin chains. The APC/C complex catalyzes assembly of branched 'Lys-11'-/'Lys-48'-linked branched ubiquitin chains on target proteins. May recruit the E2 ubiquitin-conjugating enzymes to the complex.</text>
</comment>
<dbReference type="GO" id="GO:0005680">
    <property type="term" value="C:anaphase-promoting complex"/>
    <property type="evidence" value="ECO:0007669"/>
    <property type="project" value="InterPro"/>
</dbReference>
<comment type="similarity">
    <text evidence="3">Belongs to the CDC26 family.</text>
</comment>
<accession>A0AAW0H330</accession>
<keyword evidence="15" id="KW-1185">Reference proteome</keyword>
<protein>
    <recommendedName>
        <fullName evidence="4">Anaphase-promoting complex subunit CDC26</fullName>
    </recommendedName>
    <alternativeName>
        <fullName evidence="11">Cell division cycle protein 26 homolog</fullName>
    </alternativeName>
</protein>
<keyword evidence="5" id="KW-0132">Cell division</keyword>
<reference evidence="14 15" key="1">
    <citation type="journal article" date="2023" name="bioRxiv">
        <title>Conserved and derived expression patterns and positive selection on dental genes reveal complex evolutionary context of ever-growing rodent molars.</title>
        <authorList>
            <person name="Calamari Z.T."/>
            <person name="Song A."/>
            <person name="Cohen E."/>
            <person name="Akter M."/>
            <person name="Roy R.D."/>
            <person name="Hallikas O."/>
            <person name="Christensen M.M."/>
            <person name="Li P."/>
            <person name="Marangoni P."/>
            <person name="Jernvall J."/>
            <person name="Klein O.D."/>
        </authorList>
    </citation>
    <scope>NUCLEOTIDE SEQUENCE [LARGE SCALE GENOMIC DNA]</scope>
    <source>
        <strain evidence="14">V071</strain>
    </source>
</reference>
<evidence type="ECO:0000256" key="9">
    <source>
        <dbReference type="ARBA" id="ARBA00023242"/>
    </source>
</evidence>
<dbReference type="InterPro" id="IPR018860">
    <property type="entry name" value="APC_suCDC26"/>
</dbReference>
<evidence type="ECO:0000256" key="3">
    <source>
        <dbReference type="ARBA" id="ARBA00007939"/>
    </source>
</evidence>
<evidence type="ECO:0000256" key="4">
    <source>
        <dbReference type="ARBA" id="ARBA00018549"/>
    </source>
</evidence>
<evidence type="ECO:0000256" key="5">
    <source>
        <dbReference type="ARBA" id="ARBA00022618"/>
    </source>
</evidence>
<dbReference type="Proteomes" id="UP001488838">
    <property type="component" value="Unassembled WGS sequence"/>
</dbReference>
<keyword evidence="7" id="KW-0833">Ubl conjugation pathway</keyword>
<dbReference type="GO" id="GO:0070979">
    <property type="term" value="P:protein K11-linked ubiquitination"/>
    <property type="evidence" value="ECO:0007669"/>
    <property type="project" value="TreeGrafter"/>
</dbReference>
<evidence type="ECO:0000256" key="8">
    <source>
        <dbReference type="ARBA" id="ARBA00023054"/>
    </source>
</evidence>
<dbReference type="GO" id="GO:0031145">
    <property type="term" value="P:anaphase-promoting complex-dependent catabolic process"/>
    <property type="evidence" value="ECO:0007669"/>
    <property type="project" value="InterPro"/>
</dbReference>